<dbReference type="PANTHER" id="PTHR32248">
    <property type="entry name" value="RNA POLYMERASE SIGMA-54 FACTOR"/>
    <property type="match status" value="1"/>
</dbReference>
<dbReference type="Pfam" id="PF04963">
    <property type="entry name" value="Sigma54_CBD"/>
    <property type="match status" value="1"/>
</dbReference>
<evidence type="ECO:0000256" key="7">
    <source>
        <dbReference type="ARBA" id="ARBA00023125"/>
    </source>
</evidence>
<keyword evidence="8" id="KW-0804">Transcription</keyword>
<keyword evidence="12" id="KW-1185">Reference proteome</keyword>
<dbReference type="Pfam" id="PF00309">
    <property type="entry name" value="Sigma54_AID"/>
    <property type="match status" value="1"/>
</dbReference>
<dbReference type="NCBIfam" id="TIGR02395">
    <property type="entry name" value="rpoN_sigma"/>
    <property type="match status" value="1"/>
</dbReference>
<dbReference type="PANTHER" id="PTHR32248:SF4">
    <property type="entry name" value="RNA POLYMERASE SIGMA-54 FACTOR"/>
    <property type="match status" value="1"/>
</dbReference>
<evidence type="ECO:0000256" key="2">
    <source>
        <dbReference type="ARBA" id="ARBA00022478"/>
    </source>
</evidence>
<evidence type="ECO:0000256" key="3">
    <source>
        <dbReference type="ARBA" id="ARBA00022679"/>
    </source>
</evidence>
<dbReference type="PIRSF" id="PIRSF000774">
    <property type="entry name" value="RpoN"/>
    <property type="match status" value="1"/>
</dbReference>
<feature type="domain" description="RNA polymerase sigma factor 54 core-binding" evidence="10">
    <location>
        <begin position="84"/>
        <end position="270"/>
    </location>
</feature>
<keyword evidence="3" id="KW-0808">Transferase</keyword>
<protein>
    <submittedName>
        <fullName evidence="11">RNA polymerase sigma-54 factor</fullName>
    </submittedName>
</protein>
<gene>
    <name evidence="11" type="ORF">JOD17_000311</name>
</gene>
<evidence type="ECO:0000259" key="10">
    <source>
        <dbReference type="Pfam" id="PF04963"/>
    </source>
</evidence>
<keyword evidence="6" id="KW-0731">Sigma factor</keyword>
<proteinExistence type="inferred from homology"/>
<dbReference type="PROSITE" id="PS50044">
    <property type="entry name" value="SIGMA54_3"/>
    <property type="match status" value="1"/>
</dbReference>
<dbReference type="EMBL" id="JAFBEC010000001">
    <property type="protein sequence ID" value="MBM7631220.1"/>
    <property type="molecule type" value="Genomic_DNA"/>
</dbReference>
<comment type="similarity">
    <text evidence="1">Belongs to the sigma-54 factor family.</text>
</comment>
<organism evidence="11 12">
    <name type="scientific">Geomicrobium sediminis</name>
    <dbReference type="NCBI Taxonomy" id="1347788"/>
    <lineage>
        <taxon>Bacteria</taxon>
        <taxon>Bacillati</taxon>
        <taxon>Bacillota</taxon>
        <taxon>Bacilli</taxon>
        <taxon>Bacillales</taxon>
        <taxon>Geomicrobium</taxon>
    </lineage>
</organism>
<evidence type="ECO:0000259" key="9">
    <source>
        <dbReference type="Pfam" id="PF04552"/>
    </source>
</evidence>
<keyword evidence="2" id="KW-0240">DNA-directed RNA polymerase</keyword>
<dbReference type="InterPro" id="IPR007046">
    <property type="entry name" value="RNA_pol_sigma_54_core-bd"/>
</dbReference>
<dbReference type="InterPro" id="IPR000394">
    <property type="entry name" value="RNA_pol_sigma_54"/>
</dbReference>
<evidence type="ECO:0000256" key="5">
    <source>
        <dbReference type="ARBA" id="ARBA00023015"/>
    </source>
</evidence>
<keyword evidence="5" id="KW-0805">Transcription regulation</keyword>
<keyword evidence="7" id="KW-0238">DNA-binding</keyword>
<evidence type="ECO:0000256" key="4">
    <source>
        <dbReference type="ARBA" id="ARBA00022695"/>
    </source>
</evidence>
<sequence length="445" mass="51964">MNLEMGLFQQQTMKLVMTQQLRQAISLLQYSSLELSEYIEDQALENPLLEVLESEETPFIPDAPVLWRDRDESGVENGAESFLEQIKESRTDLTTILFEQLQHLNSDKATHDHITYLIYNLNEQGYLQVDVDKAVNEGSMTESQFHKALFHLQGMEPIGVGARSLAESLLIQMREHPEEFELAETIVEFYLQPFAEKKWKALSEELQVTMKELQDVHDYIQQFNPWPTQGMGGEQPRFITPDVYVVREDDQWRVQLNDESLPRIRLNRQYRNLLEQKNTENKEAFDYAHQKYKQLVWLLKSIDQRQQTVRLVTEAIVDYQQQFFDTGNLRPMTLRHIAEMAGVHESTVSRTTTSKYIQTPRGCFELKAFFSKGLQRAVGEDTSATVLKQSIREWIEEEDKCKPLSDQKITDRFQSEQGIKVSRRAVAKYRDELKIPASSKRKRFA</sequence>
<dbReference type="Proteomes" id="UP000741863">
    <property type="component" value="Unassembled WGS sequence"/>
</dbReference>
<dbReference type="InterPro" id="IPR038709">
    <property type="entry name" value="RpoN_core-bd_sf"/>
</dbReference>
<evidence type="ECO:0000256" key="6">
    <source>
        <dbReference type="ARBA" id="ARBA00023082"/>
    </source>
</evidence>
<dbReference type="RefSeq" id="WP_204695393.1">
    <property type="nucleotide sequence ID" value="NZ_JAFBEC010000001.1"/>
</dbReference>
<accession>A0ABS2P737</accession>
<feature type="domain" description="RNA polymerase sigma factor 54 DNA-binding" evidence="9">
    <location>
        <begin position="287"/>
        <end position="443"/>
    </location>
</feature>
<dbReference type="Pfam" id="PF04552">
    <property type="entry name" value="Sigma54_DBD"/>
    <property type="match status" value="1"/>
</dbReference>
<dbReference type="Gene3D" id="1.10.10.60">
    <property type="entry name" value="Homeodomain-like"/>
    <property type="match status" value="1"/>
</dbReference>
<evidence type="ECO:0000313" key="11">
    <source>
        <dbReference type="EMBL" id="MBM7631220.1"/>
    </source>
</evidence>
<name>A0ABS2P737_9BACL</name>
<comment type="caution">
    <text evidence="11">The sequence shown here is derived from an EMBL/GenBank/DDBJ whole genome shotgun (WGS) entry which is preliminary data.</text>
</comment>
<evidence type="ECO:0000256" key="1">
    <source>
        <dbReference type="ARBA" id="ARBA00008798"/>
    </source>
</evidence>
<dbReference type="Gene3D" id="1.10.10.1330">
    <property type="entry name" value="RNA polymerase sigma-54 factor, core-binding domain"/>
    <property type="match status" value="1"/>
</dbReference>
<evidence type="ECO:0000313" key="12">
    <source>
        <dbReference type="Proteomes" id="UP000741863"/>
    </source>
</evidence>
<keyword evidence="4" id="KW-0548">Nucleotidyltransferase</keyword>
<reference evidence="11 12" key="1">
    <citation type="submission" date="2021-01" db="EMBL/GenBank/DDBJ databases">
        <title>Genomic Encyclopedia of Type Strains, Phase IV (KMG-IV): sequencing the most valuable type-strain genomes for metagenomic binning, comparative biology and taxonomic classification.</title>
        <authorList>
            <person name="Goeker M."/>
        </authorList>
    </citation>
    <scope>NUCLEOTIDE SEQUENCE [LARGE SCALE GENOMIC DNA]</scope>
    <source>
        <strain evidence="11 12">DSM 25540</strain>
    </source>
</reference>
<dbReference type="PRINTS" id="PR00045">
    <property type="entry name" value="SIGMA54FCT"/>
</dbReference>
<evidence type="ECO:0000256" key="8">
    <source>
        <dbReference type="ARBA" id="ARBA00023163"/>
    </source>
</evidence>
<dbReference type="InterPro" id="IPR007634">
    <property type="entry name" value="RNA_pol_sigma_54_DNA-bd"/>
</dbReference>